<dbReference type="Proteomes" id="UP000053105">
    <property type="component" value="Unassembled WGS sequence"/>
</dbReference>
<sequence>MRNKLEDRDDARGCGRAFGQLCICLCTTSVKISQLAREAVLKAEKEREKLVIIMTKPRYPGRFQLCFHYAALHGACVPLLIYRAIKLDAIAENSRAIEALERVNEVTNIPNTLSLNLLGGACFSHGPYTFYKAVRIGNGRVLRLGSFFLTKLWSDADLVSIGELQLLWMDSRGPNQPLASLRLYFLPENTPDGRRDTHGEKISRQREEEKFAQEYEEFENYSKIGILLIKLSNPAIVKTKIEEQNRSKKRKEINAPDLRAEIHKLINRQKEDLDNYFCKPKMKAFVFAFYSFEILDDPWKRRKKKESGKTKKEESPRGA</sequence>
<organism evidence="1 2">
    <name type="scientific">Melipona quadrifasciata</name>
    <dbReference type="NCBI Taxonomy" id="166423"/>
    <lineage>
        <taxon>Eukaryota</taxon>
        <taxon>Metazoa</taxon>
        <taxon>Ecdysozoa</taxon>
        <taxon>Arthropoda</taxon>
        <taxon>Hexapoda</taxon>
        <taxon>Insecta</taxon>
        <taxon>Pterygota</taxon>
        <taxon>Neoptera</taxon>
        <taxon>Endopterygota</taxon>
        <taxon>Hymenoptera</taxon>
        <taxon>Apocrita</taxon>
        <taxon>Aculeata</taxon>
        <taxon>Apoidea</taxon>
        <taxon>Anthophila</taxon>
        <taxon>Apidae</taxon>
        <taxon>Melipona</taxon>
    </lineage>
</organism>
<dbReference type="STRING" id="166423.A0A0M9A2R3"/>
<dbReference type="OrthoDB" id="1938591at2759"/>
<keyword evidence="2" id="KW-1185">Reference proteome</keyword>
<reference evidence="1 2" key="1">
    <citation type="submission" date="2015-07" db="EMBL/GenBank/DDBJ databases">
        <title>The genome of Melipona quadrifasciata.</title>
        <authorList>
            <person name="Pan H."/>
            <person name="Kapheim K."/>
        </authorList>
    </citation>
    <scope>NUCLEOTIDE SEQUENCE [LARGE SCALE GENOMIC DNA]</scope>
    <source>
        <strain evidence="1">0111107301</strain>
        <tissue evidence="1">Whole body</tissue>
    </source>
</reference>
<accession>A0A0M9A2R3</accession>
<dbReference type="AlphaFoldDB" id="A0A0M9A2R3"/>
<gene>
    <name evidence="1" type="ORF">WN51_11810</name>
</gene>
<evidence type="ECO:0000313" key="1">
    <source>
        <dbReference type="EMBL" id="KOX76095.1"/>
    </source>
</evidence>
<dbReference type="EMBL" id="KQ435753">
    <property type="protein sequence ID" value="KOX76095.1"/>
    <property type="molecule type" value="Genomic_DNA"/>
</dbReference>
<proteinExistence type="predicted"/>
<evidence type="ECO:0000313" key="2">
    <source>
        <dbReference type="Proteomes" id="UP000053105"/>
    </source>
</evidence>
<name>A0A0M9A2R3_9HYME</name>
<protein>
    <submittedName>
        <fullName evidence="1">AT-rich interactive domain-containing protein 5B</fullName>
    </submittedName>
</protein>